<feature type="domain" description="Alanine racemase N-terminal" evidence="2">
    <location>
        <begin position="53"/>
        <end position="286"/>
    </location>
</feature>
<evidence type="ECO:0000259" key="2">
    <source>
        <dbReference type="Pfam" id="PF01168"/>
    </source>
</evidence>
<gene>
    <name evidence="3" type="ORF">PtoMrB4_06360</name>
</gene>
<dbReference type="InterPro" id="IPR001608">
    <property type="entry name" value="Ala_racemase_N"/>
</dbReference>
<dbReference type="SUPFAM" id="SSF51419">
    <property type="entry name" value="PLP-binding barrel"/>
    <property type="match status" value="1"/>
</dbReference>
<dbReference type="AlphaFoldDB" id="A0A679GFX2"/>
<proteinExistence type="predicted"/>
<keyword evidence="1" id="KW-0732">Signal</keyword>
<dbReference type="EMBL" id="AP022642">
    <property type="protein sequence ID" value="BCA26659.1"/>
    <property type="molecule type" value="Genomic_DNA"/>
</dbReference>
<protein>
    <recommendedName>
        <fullName evidence="2">Alanine racemase N-terminal domain-containing protein</fullName>
    </recommendedName>
</protein>
<feature type="signal peptide" evidence="1">
    <location>
        <begin position="1"/>
        <end position="20"/>
    </location>
</feature>
<evidence type="ECO:0000313" key="4">
    <source>
        <dbReference type="Proteomes" id="UP000501237"/>
    </source>
</evidence>
<dbReference type="Proteomes" id="UP000501237">
    <property type="component" value="Chromosome"/>
</dbReference>
<feature type="chain" id="PRO_5025356626" description="Alanine racemase N-terminal domain-containing protein" evidence="1">
    <location>
        <begin position="21"/>
        <end position="419"/>
    </location>
</feature>
<dbReference type="GO" id="GO:0008721">
    <property type="term" value="F:D-serine ammonia-lyase activity"/>
    <property type="evidence" value="ECO:0007669"/>
    <property type="project" value="TreeGrafter"/>
</dbReference>
<organism evidence="3 4">
    <name type="scientific">Metapseudomonas otitidis</name>
    <dbReference type="NCBI Taxonomy" id="319939"/>
    <lineage>
        <taxon>Bacteria</taxon>
        <taxon>Pseudomonadati</taxon>
        <taxon>Pseudomonadota</taxon>
        <taxon>Gammaproteobacteria</taxon>
        <taxon>Pseudomonadales</taxon>
        <taxon>Pseudomonadaceae</taxon>
        <taxon>Metapseudomonas</taxon>
    </lineage>
</organism>
<dbReference type="PANTHER" id="PTHR28004:SF2">
    <property type="entry name" value="D-SERINE DEHYDRATASE"/>
    <property type="match status" value="1"/>
</dbReference>
<reference evidence="3 4" key="1">
    <citation type="journal article" date="2020" name="Microbiol. Resour. Announc.">
        <title>Complete genome sequence of Pseudomonas otitidis strain MrB4, isolated from Lake Biwa in Japan.</title>
        <authorList>
            <person name="Miyazaki K."/>
            <person name="Hase E."/>
            <person name="Maruya T."/>
        </authorList>
    </citation>
    <scope>NUCLEOTIDE SEQUENCE [LARGE SCALE GENOMIC DNA]</scope>
    <source>
        <strain evidence="3 4">MrB4</strain>
    </source>
</reference>
<dbReference type="KEGG" id="poj:PtoMrB4_06360"/>
<dbReference type="InterPro" id="IPR051466">
    <property type="entry name" value="D-amino_acid_metab_enzyme"/>
</dbReference>
<name>A0A679GFX2_9GAMM</name>
<dbReference type="PANTHER" id="PTHR28004">
    <property type="entry name" value="ZGC:162816-RELATED"/>
    <property type="match status" value="1"/>
</dbReference>
<accession>A0A679GFX2</accession>
<dbReference type="GeneID" id="57395846"/>
<evidence type="ECO:0000313" key="3">
    <source>
        <dbReference type="EMBL" id="BCA26659.1"/>
    </source>
</evidence>
<dbReference type="GO" id="GO:0036088">
    <property type="term" value="P:D-serine catabolic process"/>
    <property type="evidence" value="ECO:0007669"/>
    <property type="project" value="TreeGrafter"/>
</dbReference>
<dbReference type="RefSeq" id="WP_172432502.1">
    <property type="nucleotide sequence ID" value="NZ_AP022642.1"/>
</dbReference>
<dbReference type="Gene3D" id="3.20.20.10">
    <property type="entry name" value="Alanine racemase"/>
    <property type="match status" value="1"/>
</dbReference>
<dbReference type="InterPro" id="IPR029066">
    <property type="entry name" value="PLP-binding_barrel"/>
</dbReference>
<dbReference type="Pfam" id="PF01168">
    <property type="entry name" value="Ala_racemase_N"/>
    <property type="match status" value="1"/>
</dbReference>
<evidence type="ECO:0000256" key="1">
    <source>
        <dbReference type="SAM" id="SignalP"/>
    </source>
</evidence>
<sequence>MKRRQLLAGLGALGALGLWAARPADQGAPHAPYFAQLQGLLRQQGGGVPQLVIDLDRLDANADLLSSRLGSMKLRLVSKSLASTGLLDYLSKRLGTRRFMVFHQPQANQLAEAFPDSDLLLGKPLPVAAALAFYQQLAANAPFDPDRQVTWLVDSPERLVQYRDMALALQRPLSIALEIDIGLRRGGHRSPERLAASLALVEHSPEVLKLRGLMGYDAHVAHAPFWVGDAFDQANARYREFLEQATHARKAWPETPLLNGAGSLTCMRHLTGPSPLNEIAVGSVLLKPSDFDAESLDAYQAACWIAAPVLKAGGGTLPYLEDTQRLVSAWNPNREQAFYLYGGDWQAIPASPAGLAYDPLYDRSANQERLIGSAANGLQPDDWVFLRPQVSEGLLARFGSMSLLRRGRLVGRWKPLPTA</sequence>